<dbReference type="Gene3D" id="2.40.30.80">
    <property type="entry name" value="YkvR-like"/>
    <property type="match status" value="1"/>
</dbReference>
<dbReference type="AlphaFoldDB" id="A0A2W7MMI0"/>
<dbReference type="OrthoDB" id="2920197at2"/>
<reference evidence="1 2" key="1">
    <citation type="submission" date="2018-06" db="EMBL/GenBank/DDBJ databases">
        <title>Genomic Encyclopedia of Type Strains, Phase IV (KMG-IV): sequencing the most valuable type-strain genomes for metagenomic binning, comparative biology and taxonomic classification.</title>
        <authorList>
            <person name="Goeker M."/>
        </authorList>
    </citation>
    <scope>NUCLEOTIDE SEQUENCE [LARGE SCALE GENOMIC DNA]</scope>
    <source>
        <strain evidence="1 2">DSM 5</strain>
    </source>
</reference>
<dbReference type="RefSeq" id="WP_111439135.1">
    <property type="nucleotide sequence ID" value="NZ_QKZI01000002.1"/>
</dbReference>
<dbReference type="SUPFAM" id="SSF159173">
    <property type="entry name" value="YkvR-like"/>
    <property type="match status" value="1"/>
</dbReference>
<gene>
    <name evidence="1" type="ORF">C7437_102144</name>
</gene>
<organism evidence="1 2">
    <name type="scientific">Psychrobacillus insolitus</name>
    <dbReference type="NCBI Taxonomy" id="1461"/>
    <lineage>
        <taxon>Bacteria</taxon>
        <taxon>Bacillati</taxon>
        <taxon>Bacillota</taxon>
        <taxon>Bacilli</taxon>
        <taxon>Bacillales</taxon>
        <taxon>Bacillaceae</taxon>
        <taxon>Psychrobacillus</taxon>
    </lineage>
</organism>
<comment type="caution">
    <text evidence="1">The sequence shown here is derived from an EMBL/GenBank/DDBJ whole genome shotgun (WGS) entry which is preliminary data.</text>
</comment>
<dbReference type="EMBL" id="QKZI01000002">
    <property type="protein sequence ID" value="PZX05685.1"/>
    <property type="molecule type" value="Genomic_DNA"/>
</dbReference>
<proteinExistence type="predicted"/>
<name>A0A2W7MMI0_9BACI</name>
<evidence type="ECO:0000313" key="1">
    <source>
        <dbReference type="EMBL" id="PZX05685.1"/>
    </source>
</evidence>
<dbReference type="Proteomes" id="UP000248646">
    <property type="component" value="Unassembled WGS sequence"/>
</dbReference>
<accession>A0A2W7MMI0</accession>
<dbReference type="InterPro" id="IPR021596">
    <property type="entry name" value="DUF3219"/>
</dbReference>
<sequence length="94" mass="10838">MVSEIRLDDTSIQIQSFDAKKVNDLHQISIVFNVTSEQYHDIATLLYRGTFDVQVPENELSFKGTITNYFTSVTNLYEKDQVGQYNVTLLEVEQ</sequence>
<dbReference type="InterPro" id="IPR023105">
    <property type="entry name" value="YkvR-like_sf"/>
</dbReference>
<keyword evidence="2" id="KW-1185">Reference proteome</keyword>
<dbReference type="Pfam" id="PF11514">
    <property type="entry name" value="DUF3219"/>
    <property type="match status" value="1"/>
</dbReference>
<evidence type="ECO:0000313" key="2">
    <source>
        <dbReference type="Proteomes" id="UP000248646"/>
    </source>
</evidence>
<protein>
    <submittedName>
        <fullName evidence="1">Uncharacterized protein DUF3219</fullName>
    </submittedName>
</protein>